<name>A0ACC3B510_9EURO</name>
<proteinExistence type="predicted"/>
<keyword evidence="2" id="KW-1185">Reference proteome</keyword>
<evidence type="ECO:0000313" key="2">
    <source>
        <dbReference type="Proteomes" id="UP001177260"/>
    </source>
</evidence>
<accession>A0ACC3B510</accession>
<sequence length="695" mass="74375">MYLLHCLLLLLLAAVTLGQALADSFPAGPTLPGTASDCNRWYKIKKGDSCDSVQKEFGITAKDFLAWNPDVSSDCLKNFWVDNAYCVGVGPVPSGSPSPSPITSSSDKASLPSSSHSSSPPSSPSSSWSAPLSPSPSSNDSTGPASYTFNHPITSLTKLPPPPTETAWKTQAGQPKSCYRWHKVQYGETCRKIANLYSLITLDEFIEWNPEAAVDCNNVFAGWQVCVGVVKPFTFNKPTSGPVSVPEPTQYTPSGPRTWTLPTPFSFSIPANFTIGPYTATAMPTYNVQVNTTKDCRAWYQVDYTQGCENVVNLFGTFSMEDFVAWNPTLGNDCQGIQNDFWYCVAVPGTPASRTAPQRPPVFPTSLRQPGVASNCNRWWRVLRFDTCDKIVYRNDLEFEDFYKWNPAISWPSCKGLVRDSEVCVGVANNMTITSSSWPPNSTSPPRPSYPTGWNLTSHVPMTSSSRLPPSPPPVRSSGTTWTRLSGFTTSYGTPPSTSWPPVSTVTPCNDTSSTSCKDWTSTGIHSTRSQSSSKPTAIASVVSPTLIMTTPCNSCGISPPPAPSRTNTDDDWTSTDIDPGTPCYSAPTVAAPSVSVPVVYPTMIASTPCVSASIPPSPSSPSLTDTIIGAHPGSAPVSAPGPMPSVTTVCPHDKGNGTPGCVRPSMTAFSSQDEVLTVTVRTTTTIICDTVLGH</sequence>
<gene>
    <name evidence="1" type="ORF">N8T08_004313</name>
</gene>
<protein>
    <submittedName>
        <fullName evidence="1">Uncharacterized protein</fullName>
    </submittedName>
</protein>
<dbReference type="EMBL" id="JAOPJF010000024">
    <property type="protein sequence ID" value="KAK1145438.1"/>
    <property type="molecule type" value="Genomic_DNA"/>
</dbReference>
<dbReference type="Proteomes" id="UP001177260">
    <property type="component" value="Unassembled WGS sequence"/>
</dbReference>
<organism evidence="1 2">
    <name type="scientific">Aspergillus melleus</name>
    <dbReference type="NCBI Taxonomy" id="138277"/>
    <lineage>
        <taxon>Eukaryota</taxon>
        <taxon>Fungi</taxon>
        <taxon>Dikarya</taxon>
        <taxon>Ascomycota</taxon>
        <taxon>Pezizomycotina</taxon>
        <taxon>Eurotiomycetes</taxon>
        <taxon>Eurotiomycetidae</taxon>
        <taxon>Eurotiales</taxon>
        <taxon>Aspergillaceae</taxon>
        <taxon>Aspergillus</taxon>
        <taxon>Aspergillus subgen. Circumdati</taxon>
    </lineage>
</organism>
<evidence type="ECO:0000313" key="1">
    <source>
        <dbReference type="EMBL" id="KAK1145438.1"/>
    </source>
</evidence>
<comment type="caution">
    <text evidence="1">The sequence shown here is derived from an EMBL/GenBank/DDBJ whole genome shotgun (WGS) entry which is preliminary data.</text>
</comment>
<reference evidence="1 2" key="1">
    <citation type="journal article" date="2023" name="ACS Omega">
        <title>Identification of the Neoaspergillic Acid Biosynthesis Gene Cluster by Establishing an In Vitro CRISPR-Ribonucleoprotein Genetic System in Aspergillus melleus.</title>
        <authorList>
            <person name="Yuan B."/>
            <person name="Grau M.F."/>
            <person name="Murata R.M."/>
            <person name="Torok T."/>
            <person name="Venkateswaran K."/>
            <person name="Stajich J.E."/>
            <person name="Wang C.C.C."/>
        </authorList>
    </citation>
    <scope>NUCLEOTIDE SEQUENCE [LARGE SCALE GENOMIC DNA]</scope>
    <source>
        <strain evidence="1 2">IMV 1140</strain>
    </source>
</reference>